<evidence type="ECO:0000259" key="6">
    <source>
        <dbReference type="PROSITE" id="PS50871"/>
    </source>
</evidence>
<organism evidence="7 8">
    <name type="scientific">Magallana gigas</name>
    <name type="common">Pacific oyster</name>
    <name type="synonym">Crassostrea gigas</name>
    <dbReference type="NCBI Taxonomy" id="29159"/>
    <lineage>
        <taxon>Eukaryota</taxon>
        <taxon>Metazoa</taxon>
        <taxon>Spiralia</taxon>
        <taxon>Lophotrochozoa</taxon>
        <taxon>Mollusca</taxon>
        <taxon>Bivalvia</taxon>
        <taxon>Autobranchia</taxon>
        <taxon>Pteriomorphia</taxon>
        <taxon>Ostreida</taxon>
        <taxon>Ostreoidea</taxon>
        <taxon>Ostreidae</taxon>
        <taxon>Magallana</taxon>
    </lineage>
</organism>
<keyword evidence="4" id="KW-0175">Coiled coil</keyword>
<dbReference type="PANTHER" id="PTHR22923:SF64">
    <property type="entry name" value="C1Q-RELATED FACTOR"/>
    <property type="match status" value="1"/>
</dbReference>
<dbReference type="GO" id="GO:0005576">
    <property type="term" value="C:extracellular region"/>
    <property type="evidence" value="ECO:0007669"/>
    <property type="project" value="UniProtKB-SubCell"/>
</dbReference>
<dbReference type="Pfam" id="PF00386">
    <property type="entry name" value="C1q"/>
    <property type="match status" value="1"/>
</dbReference>
<dbReference type="PRINTS" id="PR00007">
    <property type="entry name" value="COMPLEMNTC1Q"/>
</dbReference>
<evidence type="ECO:0000256" key="4">
    <source>
        <dbReference type="SAM" id="Coils"/>
    </source>
</evidence>
<feature type="domain" description="C1q" evidence="6">
    <location>
        <begin position="142"/>
        <end position="276"/>
    </location>
</feature>
<feature type="coiled-coil region" evidence="4">
    <location>
        <begin position="42"/>
        <end position="98"/>
    </location>
</feature>
<reference evidence="7" key="1">
    <citation type="submission" date="2022-08" db="UniProtKB">
        <authorList>
            <consortium name="EnsemblMetazoa"/>
        </authorList>
    </citation>
    <scope>IDENTIFICATION</scope>
    <source>
        <strain evidence="7">05x7-T-G4-1.051#20</strain>
    </source>
</reference>
<feature type="chain" id="PRO_5036449224" description="C1q domain-containing protein" evidence="5">
    <location>
        <begin position="24"/>
        <end position="276"/>
    </location>
</feature>
<sequence length="276" mass="31034">MTSSHLIVSYVFLILNCFTQSFAETSEILNDNPEWKLALKKIEELQKTVKIQNDRIAMLEMQSRESSNLALTDLQNTIKHQSDQITKLEARIQDFETILTTEENGPIKNIDPEPMSESNKINFSAKPKLVRKGRLLLQPTTIPVESVAFYAYFSTNIPASSAYHILAFDKVITNVGNAYHPHSGTFIAPRSGLYVFTWTIRLWGQRYHITEILVNNIVVNSIYLNPENNMDGGVTGTVVVHVNQGDDVLVRTGITSVGDIISDTWGRSSFAGWLLM</sequence>
<dbReference type="InterPro" id="IPR050822">
    <property type="entry name" value="Cerebellin_Synaptic_Org"/>
</dbReference>
<evidence type="ECO:0000313" key="8">
    <source>
        <dbReference type="Proteomes" id="UP000005408"/>
    </source>
</evidence>
<dbReference type="OrthoDB" id="6155906at2759"/>
<keyword evidence="8" id="KW-1185">Reference proteome</keyword>
<dbReference type="InterPro" id="IPR001073">
    <property type="entry name" value="C1q_dom"/>
</dbReference>
<dbReference type="EnsemblMetazoa" id="G17908.2">
    <property type="protein sequence ID" value="G17908.2:cds"/>
    <property type="gene ID" value="G17908"/>
</dbReference>
<dbReference type="SMART" id="SM00110">
    <property type="entry name" value="C1Q"/>
    <property type="match status" value="1"/>
</dbReference>
<evidence type="ECO:0000256" key="3">
    <source>
        <dbReference type="ARBA" id="ARBA00022729"/>
    </source>
</evidence>
<evidence type="ECO:0000256" key="5">
    <source>
        <dbReference type="SAM" id="SignalP"/>
    </source>
</evidence>
<accession>A0A8W8JD10</accession>
<dbReference type="InterPro" id="IPR008983">
    <property type="entry name" value="Tumour_necrosis_fac-like_dom"/>
</dbReference>
<dbReference type="Gene3D" id="2.60.120.40">
    <property type="match status" value="1"/>
</dbReference>
<dbReference type="PANTHER" id="PTHR22923">
    <property type="entry name" value="CEREBELLIN-RELATED"/>
    <property type="match status" value="1"/>
</dbReference>
<dbReference type="Proteomes" id="UP000005408">
    <property type="component" value="Unassembled WGS sequence"/>
</dbReference>
<keyword evidence="3 5" id="KW-0732">Signal</keyword>
<name>A0A8W8JD10_MAGGI</name>
<dbReference type="PROSITE" id="PS50871">
    <property type="entry name" value="C1Q"/>
    <property type="match status" value="1"/>
</dbReference>
<dbReference type="SUPFAM" id="SSF49842">
    <property type="entry name" value="TNF-like"/>
    <property type="match status" value="1"/>
</dbReference>
<evidence type="ECO:0000313" key="7">
    <source>
        <dbReference type="EnsemblMetazoa" id="G17908.2:cds"/>
    </source>
</evidence>
<evidence type="ECO:0000256" key="1">
    <source>
        <dbReference type="ARBA" id="ARBA00004613"/>
    </source>
</evidence>
<dbReference type="OMA" id="QNDRIAM"/>
<protein>
    <recommendedName>
        <fullName evidence="6">C1q domain-containing protein</fullName>
    </recommendedName>
</protein>
<proteinExistence type="predicted"/>
<evidence type="ECO:0000256" key="2">
    <source>
        <dbReference type="ARBA" id="ARBA00022525"/>
    </source>
</evidence>
<comment type="subcellular location">
    <subcellularLocation>
        <location evidence="1">Secreted</location>
    </subcellularLocation>
</comment>
<dbReference type="AlphaFoldDB" id="A0A8W8JD10"/>
<keyword evidence="2" id="KW-0964">Secreted</keyword>
<feature type="signal peptide" evidence="5">
    <location>
        <begin position="1"/>
        <end position="23"/>
    </location>
</feature>